<keyword evidence="2" id="KW-1185">Reference proteome</keyword>
<dbReference type="Proteomes" id="UP000054279">
    <property type="component" value="Unassembled WGS sequence"/>
</dbReference>
<proteinExistence type="predicted"/>
<organism evidence="1 2">
    <name type="scientific">Sphaerobolus stellatus (strain SS14)</name>
    <dbReference type="NCBI Taxonomy" id="990650"/>
    <lineage>
        <taxon>Eukaryota</taxon>
        <taxon>Fungi</taxon>
        <taxon>Dikarya</taxon>
        <taxon>Basidiomycota</taxon>
        <taxon>Agaricomycotina</taxon>
        <taxon>Agaricomycetes</taxon>
        <taxon>Phallomycetidae</taxon>
        <taxon>Geastrales</taxon>
        <taxon>Sphaerobolaceae</taxon>
        <taxon>Sphaerobolus</taxon>
    </lineage>
</organism>
<dbReference type="AlphaFoldDB" id="A0A0C9UD38"/>
<protein>
    <submittedName>
        <fullName evidence="1">Uncharacterized protein</fullName>
    </submittedName>
</protein>
<reference evidence="1 2" key="1">
    <citation type="submission" date="2014-06" db="EMBL/GenBank/DDBJ databases">
        <title>Evolutionary Origins and Diversification of the Mycorrhizal Mutualists.</title>
        <authorList>
            <consortium name="DOE Joint Genome Institute"/>
            <consortium name="Mycorrhizal Genomics Consortium"/>
            <person name="Kohler A."/>
            <person name="Kuo A."/>
            <person name="Nagy L.G."/>
            <person name="Floudas D."/>
            <person name="Copeland A."/>
            <person name="Barry K.W."/>
            <person name="Cichocki N."/>
            <person name="Veneault-Fourrey C."/>
            <person name="LaButti K."/>
            <person name="Lindquist E.A."/>
            <person name="Lipzen A."/>
            <person name="Lundell T."/>
            <person name="Morin E."/>
            <person name="Murat C."/>
            <person name="Riley R."/>
            <person name="Ohm R."/>
            <person name="Sun H."/>
            <person name="Tunlid A."/>
            <person name="Henrissat B."/>
            <person name="Grigoriev I.V."/>
            <person name="Hibbett D.S."/>
            <person name="Martin F."/>
        </authorList>
    </citation>
    <scope>NUCLEOTIDE SEQUENCE [LARGE SCALE GENOMIC DNA]</scope>
    <source>
        <strain evidence="1 2">SS14</strain>
    </source>
</reference>
<dbReference type="EMBL" id="KN837854">
    <property type="protein sequence ID" value="KIJ22980.1"/>
    <property type="molecule type" value="Genomic_DNA"/>
</dbReference>
<accession>A0A0C9UD38</accession>
<name>A0A0C9UD38_SPHS4</name>
<sequence length="52" mass="6205">MDTNLRQKTKLLVHEYPNPTSLLKANYNKNLDIFFSSVKLQHNYTQLYLYGK</sequence>
<gene>
    <name evidence="1" type="ORF">M422DRAFT_276525</name>
</gene>
<dbReference type="HOGENOM" id="CLU_3088821_0_0_1"/>
<evidence type="ECO:0000313" key="1">
    <source>
        <dbReference type="EMBL" id="KIJ22980.1"/>
    </source>
</evidence>
<evidence type="ECO:0000313" key="2">
    <source>
        <dbReference type="Proteomes" id="UP000054279"/>
    </source>
</evidence>